<accession>A0A143PJ06</accession>
<dbReference type="EMBL" id="CP015136">
    <property type="protein sequence ID" value="AMY08545.1"/>
    <property type="molecule type" value="Genomic_DNA"/>
</dbReference>
<keyword evidence="2" id="KW-1185">Reference proteome</keyword>
<name>A0A143PJ06_LUTPR</name>
<reference evidence="2" key="2">
    <citation type="submission" date="2016-04" db="EMBL/GenBank/DDBJ databases">
        <title>First Complete Genome Sequence of a Subdivision 6 Acidobacterium.</title>
        <authorList>
            <person name="Huang S."/>
            <person name="Vieira S."/>
            <person name="Bunk B."/>
            <person name="Riedel T."/>
            <person name="Sproeer C."/>
            <person name="Overmann J."/>
        </authorList>
    </citation>
    <scope>NUCLEOTIDE SEQUENCE [LARGE SCALE GENOMIC DNA]</scope>
    <source>
        <strain evidence="2">DSM 100886 HEG_-6_39</strain>
    </source>
</reference>
<organism evidence="1 2">
    <name type="scientific">Luteitalea pratensis</name>
    <dbReference type="NCBI Taxonomy" id="1855912"/>
    <lineage>
        <taxon>Bacteria</taxon>
        <taxon>Pseudomonadati</taxon>
        <taxon>Acidobacteriota</taxon>
        <taxon>Vicinamibacteria</taxon>
        <taxon>Vicinamibacterales</taxon>
        <taxon>Vicinamibacteraceae</taxon>
        <taxon>Luteitalea</taxon>
    </lineage>
</organism>
<dbReference type="Proteomes" id="UP000076079">
    <property type="component" value="Chromosome"/>
</dbReference>
<dbReference type="KEGG" id="abac:LuPra_01746"/>
<evidence type="ECO:0000313" key="2">
    <source>
        <dbReference type="Proteomes" id="UP000076079"/>
    </source>
</evidence>
<proteinExistence type="predicted"/>
<reference evidence="1 2" key="1">
    <citation type="journal article" date="2016" name="Genome Announc.">
        <title>First Complete Genome Sequence of a Subdivision 6 Acidobacterium Strain.</title>
        <authorList>
            <person name="Huang S."/>
            <person name="Vieira S."/>
            <person name="Bunk B."/>
            <person name="Riedel T."/>
            <person name="Sproer C."/>
            <person name="Overmann J."/>
        </authorList>
    </citation>
    <scope>NUCLEOTIDE SEQUENCE [LARGE SCALE GENOMIC DNA]</scope>
    <source>
        <strain evidence="2">DSM 100886 HEG_-6_39</strain>
    </source>
</reference>
<evidence type="ECO:0000313" key="1">
    <source>
        <dbReference type="EMBL" id="AMY08545.1"/>
    </source>
</evidence>
<dbReference type="AlphaFoldDB" id="A0A143PJ06"/>
<evidence type="ECO:0008006" key="3">
    <source>
        <dbReference type="Google" id="ProtNLM"/>
    </source>
</evidence>
<gene>
    <name evidence="1" type="ORF">LuPra_01746</name>
</gene>
<sequence length="73" mass="8510">MIRRKGPWRSLEAVEFVTRAWMEWFNARRLLAAVGRSRAEFEAQYYAQAAVASFNKLGRPTIPVRFSCACRTR</sequence>
<dbReference type="STRING" id="1855912.LuPra_01746"/>
<protein>
    <recommendedName>
        <fullName evidence="3">Integrase catalytic domain-containing protein</fullName>
    </recommendedName>
</protein>